<dbReference type="EMBL" id="WUBL01000127">
    <property type="protein sequence ID" value="KAF2965065.1"/>
    <property type="molecule type" value="Genomic_DNA"/>
</dbReference>
<gene>
    <name evidence="2" type="ORF">GQX73_g8527</name>
</gene>
<dbReference type="AlphaFoldDB" id="A0A7C8INL8"/>
<proteinExistence type="predicted"/>
<dbReference type="InParanoid" id="A0A7C8INL8"/>
<evidence type="ECO:0000256" key="1">
    <source>
        <dbReference type="SAM" id="MobiDB-lite"/>
    </source>
</evidence>
<name>A0A7C8INL8_9PEZI</name>
<evidence type="ECO:0000313" key="3">
    <source>
        <dbReference type="Proteomes" id="UP000481858"/>
    </source>
</evidence>
<feature type="region of interest" description="Disordered" evidence="1">
    <location>
        <begin position="303"/>
        <end position="341"/>
    </location>
</feature>
<accession>A0A7C8INL8</accession>
<sequence length="341" mass="37361">MPVMAYDKEVKKECCNGHLDEGLLDPRLRSDAAKTGESRTKTQTQGHTPAPAPAPAATPGSASASFPPYNKYWDDTWIEDMVMDDEHTVLPESPFKSLDYIIASGDMRADERLWLIGLQLGIGLGVYGAREAVLNEMQNENTVFSRRIQTDPSDPDPHHMRMALGQRCQKGFDLRVANRAANCYIRNCNRIADTVVYNGITECLPETGNHVMGTSMLFSEEDVARCHANSRVIKEWIGMPAPATASFMGDGTSIGGVDMTRLSGTAALIANAVTNGVGTRGSGMCNGQRMSEPMPDVAYPIRDAHQSSYSKYDEGGFKTEYDDVDKEKDAHDDMPKANLRA</sequence>
<protein>
    <submittedName>
        <fullName evidence="2">Uncharacterized protein</fullName>
    </submittedName>
</protein>
<dbReference type="Proteomes" id="UP000481858">
    <property type="component" value="Unassembled WGS sequence"/>
</dbReference>
<dbReference type="OrthoDB" id="4749096at2759"/>
<organism evidence="2 3">
    <name type="scientific">Xylaria multiplex</name>
    <dbReference type="NCBI Taxonomy" id="323545"/>
    <lineage>
        <taxon>Eukaryota</taxon>
        <taxon>Fungi</taxon>
        <taxon>Dikarya</taxon>
        <taxon>Ascomycota</taxon>
        <taxon>Pezizomycotina</taxon>
        <taxon>Sordariomycetes</taxon>
        <taxon>Xylariomycetidae</taxon>
        <taxon>Xylariales</taxon>
        <taxon>Xylariaceae</taxon>
        <taxon>Xylaria</taxon>
    </lineage>
</organism>
<evidence type="ECO:0000313" key="2">
    <source>
        <dbReference type="EMBL" id="KAF2965065.1"/>
    </source>
</evidence>
<feature type="compositionally biased region" description="Basic and acidic residues" evidence="1">
    <location>
        <begin position="25"/>
        <end position="40"/>
    </location>
</feature>
<feature type="compositionally biased region" description="Basic and acidic residues" evidence="1">
    <location>
        <begin position="311"/>
        <end position="335"/>
    </location>
</feature>
<reference evidence="2 3" key="1">
    <citation type="submission" date="2019-12" db="EMBL/GenBank/DDBJ databases">
        <title>Draft genome sequence of the ascomycete Xylaria multiplex DSM 110363.</title>
        <authorList>
            <person name="Buettner E."/>
            <person name="Kellner H."/>
        </authorList>
    </citation>
    <scope>NUCLEOTIDE SEQUENCE [LARGE SCALE GENOMIC DNA]</scope>
    <source>
        <strain evidence="2 3">DSM 110363</strain>
    </source>
</reference>
<keyword evidence="3" id="KW-1185">Reference proteome</keyword>
<comment type="caution">
    <text evidence="2">The sequence shown here is derived from an EMBL/GenBank/DDBJ whole genome shotgun (WGS) entry which is preliminary data.</text>
</comment>
<feature type="region of interest" description="Disordered" evidence="1">
    <location>
        <begin position="25"/>
        <end position="65"/>
    </location>
</feature>